<dbReference type="EC" id="2.1.1.77" evidence="3"/>
<dbReference type="GO" id="GO:0032259">
    <property type="term" value="P:methylation"/>
    <property type="evidence" value="ECO:0007669"/>
    <property type="project" value="UniProtKB-KW"/>
</dbReference>
<evidence type="ECO:0000256" key="2">
    <source>
        <dbReference type="ARBA" id="ARBA00005369"/>
    </source>
</evidence>
<keyword evidence="5" id="KW-0963">Cytoplasm</keyword>
<evidence type="ECO:0000256" key="4">
    <source>
        <dbReference type="ARBA" id="ARBA00013346"/>
    </source>
</evidence>
<sequence length="225" mass="25020">MNIHMQANTGQYRMSSKEGFASFVLRMRSRGLHDQRLFAAIEATPRQHFLNSAYQDFAYSNRVLPLPCGESIEGLDDQARFLSALAIEPGHRVLEIGTGSGFTAAVMARLAARVTTIERYKTLAEAARNQFQAHQIENVVCKHADGRNATAGGPYDRIIVWLSSEAMPRQYLDLLATHGVLITPVGQGDGQQVMCRMAKVGSRFEREDLMTVRYQPFIEGPAAFL</sequence>
<keyword evidence="13" id="KW-1185">Reference proteome</keyword>
<evidence type="ECO:0000256" key="5">
    <source>
        <dbReference type="ARBA" id="ARBA00022490"/>
    </source>
</evidence>
<gene>
    <name evidence="12" type="ORF">DFR47_104519</name>
</gene>
<dbReference type="EMBL" id="QNRH01000004">
    <property type="protein sequence ID" value="RBO95150.1"/>
    <property type="molecule type" value="Genomic_DNA"/>
</dbReference>
<protein>
    <recommendedName>
        <fullName evidence="4">Protein-L-isoaspartate O-methyltransferase</fullName>
        <ecNumber evidence="3">2.1.1.77</ecNumber>
    </recommendedName>
    <alternativeName>
        <fullName evidence="11">L-isoaspartyl protein carboxyl methyltransferase</fullName>
    </alternativeName>
    <alternativeName>
        <fullName evidence="9">Protein L-isoaspartyl methyltransferase</fullName>
    </alternativeName>
    <alternativeName>
        <fullName evidence="10">Protein-beta-aspartate methyltransferase</fullName>
    </alternativeName>
</protein>
<dbReference type="Pfam" id="PF01135">
    <property type="entry name" value="PCMT"/>
    <property type="match status" value="1"/>
</dbReference>
<evidence type="ECO:0000313" key="12">
    <source>
        <dbReference type="EMBL" id="RBO95150.1"/>
    </source>
</evidence>
<comment type="similarity">
    <text evidence="2">Belongs to the methyltransferase superfamily. L-isoaspartyl/D-aspartyl protein methyltransferase family.</text>
</comment>
<proteinExistence type="inferred from homology"/>
<dbReference type="Proteomes" id="UP000252893">
    <property type="component" value="Unassembled WGS sequence"/>
</dbReference>
<dbReference type="GO" id="GO:0005737">
    <property type="term" value="C:cytoplasm"/>
    <property type="evidence" value="ECO:0007669"/>
    <property type="project" value="UniProtKB-SubCell"/>
</dbReference>
<name>A0A366DYG7_9HYPH</name>
<dbReference type="NCBIfam" id="NF001453">
    <property type="entry name" value="PRK00312.1"/>
    <property type="match status" value="1"/>
</dbReference>
<reference evidence="12 13" key="1">
    <citation type="submission" date="2018-06" db="EMBL/GenBank/DDBJ databases">
        <title>Genomic Encyclopedia of Type Strains, Phase IV (KMG-IV): sequencing the most valuable type-strain genomes for metagenomic binning, comparative biology and taxonomic classification.</title>
        <authorList>
            <person name="Goeker M."/>
        </authorList>
    </citation>
    <scope>NUCLEOTIDE SEQUENCE [LARGE SCALE GENOMIC DNA]</scope>
    <source>
        <strain evidence="12 13">DSM 25619</strain>
    </source>
</reference>
<organism evidence="12 13">
    <name type="scientific">Pseudochrobactrum asaccharolyticum</name>
    <dbReference type="NCBI Taxonomy" id="354351"/>
    <lineage>
        <taxon>Bacteria</taxon>
        <taxon>Pseudomonadati</taxon>
        <taxon>Pseudomonadota</taxon>
        <taxon>Alphaproteobacteria</taxon>
        <taxon>Hyphomicrobiales</taxon>
        <taxon>Brucellaceae</taxon>
        <taxon>Pseudochrobactrum</taxon>
    </lineage>
</organism>
<evidence type="ECO:0000256" key="11">
    <source>
        <dbReference type="ARBA" id="ARBA00031350"/>
    </source>
</evidence>
<dbReference type="OrthoDB" id="9810066at2"/>
<dbReference type="PANTHER" id="PTHR11579:SF0">
    <property type="entry name" value="PROTEIN-L-ISOASPARTATE(D-ASPARTATE) O-METHYLTRANSFERASE"/>
    <property type="match status" value="1"/>
</dbReference>
<dbReference type="PANTHER" id="PTHR11579">
    <property type="entry name" value="PROTEIN-L-ISOASPARTATE O-METHYLTRANSFERASE"/>
    <property type="match status" value="1"/>
</dbReference>
<keyword evidence="6 12" id="KW-0489">Methyltransferase</keyword>
<dbReference type="GO" id="GO:0004719">
    <property type="term" value="F:protein-L-isoaspartate (D-aspartate) O-methyltransferase activity"/>
    <property type="evidence" value="ECO:0007669"/>
    <property type="project" value="UniProtKB-EC"/>
</dbReference>
<evidence type="ECO:0000256" key="9">
    <source>
        <dbReference type="ARBA" id="ARBA00030757"/>
    </source>
</evidence>
<evidence type="ECO:0000256" key="7">
    <source>
        <dbReference type="ARBA" id="ARBA00022679"/>
    </source>
</evidence>
<dbReference type="AlphaFoldDB" id="A0A366DYG7"/>
<keyword evidence="8" id="KW-0949">S-adenosyl-L-methionine</keyword>
<evidence type="ECO:0000256" key="8">
    <source>
        <dbReference type="ARBA" id="ARBA00022691"/>
    </source>
</evidence>
<evidence type="ECO:0000256" key="6">
    <source>
        <dbReference type="ARBA" id="ARBA00022603"/>
    </source>
</evidence>
<dbReference type="InterPro" id="IPR029063">
    <property type="entry name" value="SAM-dependent_MTases_sf"/>
</dbReference>
<accession>A0A366DYG7</accession>
<keyword evidence="7 12" id="KW-0808">Transferase</keyword>
<dbReference type="SUPFAM" id="SSF53335">
    <property type="entry name" value="S-adenosyl-L-methionine-dependent methyltransferases"/>
    <property type="match status" value="1"/>
</dbReference>
<evidence type="ECO:0000256" key="1">
    <source>
        <dbReference type="ARBA" id="ARBA00004496"/>
    </source>
</evidence>
<dbReference type="Gene3D" id="3.40.50.150">
    <property type="entry name" value="Vaccinia Virus protein VP39"/>
    <property type="match status" value="1"/>
</dbReference>
<evidence type="ECO:0000256" key="3">
    <source>
        <dbReference type="ARBA" id="ARBA00011890"/>
    </source>
</evidence>
<comment type="subcellular location">
    <subcellularLocation>
        <location evidence="1">Cytoplasm</location>
    </subcellularLocation>
</comment>
<dbReference type="InterPro" id="IPR000682">
    <property type="entry name" value="PCMT"/>
</dbReference>
<evidence type="ECO:0000313" key="13">
    <source>
        <dbReference type="Proteomes" id="UP000252893"/>
    </source>
</evidence>
<comment type="caution">
    <text evidence="12">The sequence shown here is derived from an EMBL/GenBank/DDBJ whole genome shotgun (WGS) entry which is preliminary data.</text>
</comment>
<evidence type="ECO:0000256" key="10">
    <source>
        <dbReference type="ARBA" id="ARBA00031323"/>
    </source>
</evidence>
<dbReference type="CDD" id="cd02440">
    <property type="entry name" value="AdoMet_MTases"/>
    <property type="match status" value="1"/>
</dbReference>